<name>A0A645FQZ3_9ZZZZ</name>
<organism evidence="1">
    <name type="scientific">bioreactor metagenome</name>
    <dbReference type="NCBI Taxonomy" id="1076179"/>
    <lineage>
        <taxon>unclassified sequences</taxon>
        <taxon>metagenomes</taxon>
        <taxon>ecological metagenomes</taxon>
    </lineage>
</organism>
<evidence type="ECO:0000313" key="1">
    <source>
        <dbReference type="EMBL" id="MPN14603.1"/>
    </source>
</evidence>
<dbReference type="PANTHER" id="PTHR28152">
    <property type="entry name" value="HYDROXYACYL-THIOESTER DEHYDRATASE TYPE 2, MITOCHONDRIAL"/>
    <property type="match status" value="1"/>
</dbReference>
<dbReference type="GO" id="GO:0019171">
    <property type="term" value="F:(3R)-hydroxyacyl-[acyl-carrier-protein] dehydratase activity"/>
    <property type="evidence" value="ECO:0007669"/>
    <property type="project" value="TreeGrafter"/>
</dbReference>
<proteinExistence type="predicted"/>
<dbReference type="InterPro" id="IPR052741">
    <property type="entry name" value="Mitochondrial_HTD2"/>
</dbReference>
<dbReference type="AlphaFoldDB" id="A0A645FQZ3"/>
<accession>A0A645FQZ3</accession>
<reference evidence="1" key="1">
    <citation type="submission" date="2019-08" db="EMBL/GenBank/DDBJ databases">
        <authorList>
            <person name="Kucharzyk K."/>
            <person name="Murdoch R.W."/>
            <person name="Higgins S."/>
            <person name="Loffler F."/>
        </authorList>
    </citation>
    <scope>NUCLEOTIDE SEQUENCE</scope>
</reference>
<dbReference type="InterPro" id="IPR029069">
    <property type="entry name" value="HotDog_dom_sf"/>
</dbReference>
<dbReference type="EC" id="4.2.1.153" evidence="1"/>
<comment type="caution">
    <text evidence="1">The sequence shown here is derived from an EMBL/GenBank/DDBJ whole genome shotgun (WGS) entry which is preliminary data.</text>
</comment>
<gene>
    <name evidence="1" type="primary">meh_3</name>
    <name evidence="1" type="ORF">SDC9_161930</name>
</gene>
<protein>
    <submittedName>
        <fullName evidence="1">Mesaconyl-C(4)-CoA hydratase</fullName>
        <ecNumber evidence="1">4.2.1.153</ecNumber>
    </submittedName>
</protein>
<keyword evidence="1" id="KW-0456">Lyase</keyword>
<dbReference type="PANTHER" id="PTHR28152:SF1">
    <property type="entry name" value="HYDROXYACYL-THIOESTER DEHYDRATASE TYPE 2, MITOCHONDRIAL"/>
    <property type="match status" value="1"/>
</dbReference>
<dbReference type="EMBL" id="VSSQ01061236">
    <property type="protein sequence ID" value="MPN14603.1"/>
    <property type="molecule type" value="Genomic_DNA"/>
</dbReference>
<sequence length="248" mass="27489">MERAPGLGEALPPGWQWMFFNPVARRSGLGTDGHPQRGGFLPPIELPRRMWAGSRIQYLADLPIDGMATRSSLIGKVENKVGKRGSLWFVTVVHTTTCDGKTCIVEEQDIVYREATPPGTPQPKPEPYAQEAQFGRDFKPDTTLLFRYSALTFNGHRIHYDQAYARDEEGYPDLVVHGPLTATLLQQLALEQGGGKKLAQFDFRGVSPLFVGRGFRLEGRKENDGSLALWARGPDGELAMSATASFRE</sequence>
<dbReference type="SUPFAM" id="SSF54637">
    <property type="entry name" value="Thioesterase/thiol ester dehydrase-isomerase"/>
    <property type="match status" value="1"/>
</dbReference>
<dbReference type="Gene3D" id="3.10.129.10">
    <property type="entry name" value="Hotdog Thioesterase"/>
    <property type="match status" value="1"/>
</dbReference>